<evidence type="ECO:0000256" key="14">
    <source>
        <dbReference type="PIRSR" id="PIRSR005023-1"/>
    </source>
</evidence>
<dbReference type="GO" id="GO:0051539">
    <property type="term" value="F:4 iron, 4 sulfur cluster binding"/>
    <property type="evidence" value="ECO:0007669"/>
    <property type="project" value="UniProtKB-UniRule"/>
</dbReference>
<sequence>MKMLADGSIFILNVGYEMKTEIDEKSIDLASQKILQKAEEEGIETAWDRYEKQLPQCSFGQLGVCCRNCNMGPCRIDPFGEGAQKGICGATADIIVARNFLRMIAAGAAAHSDHARDAVLTFKKMSEGEAGSYRIKDEAKLLSLASEYGIPSDGKSLEEIAANLADVLLQEFGKQDGHLQCTKRVPKSRLKLWAELGIEPRGIDREIVECMHRTHIGVDNDAVHILLQGLRTGISDGWGGSMIATDVQDILFGTPQPRKSTVNLGVLSRDKVNVIVHGHEPILSEMIVEAAEDPELLKLAEEKGAAGINVIGICCTGNETLMRHGIPIAGNFLQQELAVITGAVEAMVVDVQCIMPSLGELTGCYHTKFISTSPKADFPNTVRMEFHEDRAYETAKEIVRTAVENFPNRIPEKVTIPEEKQECMAGFSAEAILNALGGSPDPLIEAITGGAVRGIGAVVGCNNVKIKHNYGHVNLVKELIKNNVLVVTTGCNAIACAEAGLLLPEASEMAGDGLKAVCKALGIPPVLHMGSCVDISRILVLASAIANRLGVDISDLPAAGAAPEWMSEKAVSIGAYVVSSGVFTVLGTIPAVLGSQAVTSLLTGGLNDVVRASFAVEPDPLKAADLMLEHIDEKRKALGLN</sequence>
<evidence type="ECO:0000256" key="2">
    <source>
        <dbReference type="ARBA" id="ARBA00002452"/>
    </source>
</evidence>
<feature type="binding site" evidence="14">
    <location>
        <position position="315"/>
    </location>
    <ligand>
        <name>[Ni-4Fe-4S] cluster</name>
        <dbReference type="ChEBI" id="CHEBI:47739"/>
    </ligand>
</feature>
<evidence type="ECO:0000256" key="6">
    <source>
        <dbReference type="ARBA" id="ARBA00022596"/>
    </source>
</evidence>
<dbReference type="GO" id="GO:0043885">
    <property type="term" value="F:anaerobic carbon-monoxide dehydrogenase activity"/>
    <property type="evidence" value="ECO:0007669"/>
    <property type="project" value="UniProtKB-UniRule"/>
</dbReference>
<evidence type="ECO:0000256" key="5">
    <source>
        <dbReference type="ARBA" id="ARBA00022485"/>
    </source>
</evidence>
<dbReference type="KEGG" id="mby:MSBRM_2317"/>
<keyword evidence="7 13" id="KW-0479">Metal-binding</keyword>
<keyword evidence="10 13" id="KW-0411">Iron-sulfur</keyword>
<gene>
    <name evidence="15" type="ORF">MSBRM_2317</name>
</gene>
<keyword evidence="6 14" id="KW-0533">Nickel</keyword>
<dbReference type="GO" id="GO:0004601">
    <property type="term" value="F:peroxidase activity"/>
    <property type="evidence" value="ECO:0007669"/>
    <property type="project" value="TreeGrafter"/>
</dbReference>
<evidence type="ECO:0000313" key="16">
    <source>
        <dbReference type="Proteomes" id="UP000033033"/>
    </source>
</evidence>
<comment type="cofactor">
    <cofactor evidence="11">
        <name>[Ni-4Fe-5S] cluster</name>
        <dbReference type="ChEBI" id="CHEBI:177874"/>
    </cofactor>
</comment>
<evidence type="ECO:0000256" key="13">
    <source>
        <dbReference type="PIRNR" id="PIRNR005023"/>
    </source>
</evidence>
<dbReference type="GO" id="GO:0050418">
    <property type="term" value="F:hydroxylamine reductase activity"/>
    <property type="evidence" value="ECO:0007669"/>
    <property type="project" value="TreeGrafter"/>
</dbReference>
<evidence type="ECO:0000256" key="3">
    <source>
        <dbReference type="ARBA" id="ARBA00010689"/>
    </source>
</evidence>
<feature type="binding site" evidence="14">
    <location>
        <position position="66"/>
    </location>
    <ligand>
        <name>[4Fe-4S] cluster</name>
        <dbReference type="ChEBI" id="CHEBI:49883"/>
        <label>2</label>
    </ligand>
</feature>
<dbReference type="NCBIfam" id="TIGR01702">
    <property type="entry name" value="CO_DH_cata"/>
    <property type="match status" value="1"/>
</dbReference>
<organism evidence="15 16">
    <name type="scientific">Methanosarcina barkeri MS</name>
    <dbReference type="NCBI Taxonomy" id="1434108"/>
    <lineage>
        <taxon>Archaea</taxon>
        <taxon>Methanobacteriati</taxon>
        <taxon>Methanobacteriota</taxon>
        <taxon>Stenosarchaea group</taxon>
        <taxon>Methanomicrobia</taxon>
        <taxon>Methanosarcinales</taxon>
        <taxon>Methanosarcinaceae</taxon>
        <taxon>Methanosarcina</taxon>
    </lineage>
</organism>
<dbReference type="InterPro" id="IPR010047">
    <property type="entry name" value="CODH"/>
</dbReference>
<evidence type="ECO:0000256" key="12">
    <source>
        <dbReference type="ARBA" id="ARBA00048733"/>
    </source>
</evidence>
<keyword evidence="16" id="KW-1185">Reference proteome</keyword>
<name>A0A0E3QV70_METBA</name>
<protein>
    <recommendedName>
        <fullName evidence="13">Carbon monoxide dehydrogenase</fullName>
        <ecNumber evidence="13">1.2.7.4</ecNumber>
    </recommendedName>
</protein>
<evidence type="ECO:0000256" key="9">
    <source>
        <dbReference type="ARBA" id="ARBA00023004"/>
    </source>
</evidence>
<dbReference type="FunFam" id="3.40.50.2030:FF:000005">
    <property type="entry name" value="Carbon monoxide dehydrogenase"/>
    <property type="match status" value="1"/>
</dbReference>
<evidence type="ECO:0000256" key="4">
    <source>
        <dbReference type="ARBA" id="ARBA00011738"/>
    </source>
</evidence>
<comment type="subunit">
    <text evidence="4">Homodimer.</text>
</comment>
<comment type="similarity">
    <text evidence="3">Belongs to the Ni-containing carbon monoxide dehydrogenase family.</text>
</comment>
<feature type="binding site" evidence="14">
    <location>
        <position position="491"/>
    </location>
    <ligand>
        <name>[Ni-4Fe-4S] cluster</name>
        <dbReference type="ChEBI" id="CHEBI:47739"/>
    </ligand>
</feature>
<dbReference type="SUPFAM" id="SSF56821">
    <property type="entry name" value="Prismane protein-like"/>
    <property type="match status" value="1"/>
</dbReference>
<evidence type="ECO:0000256" key="10">
    <source>
        <dbReference type="ARBA" id="ARBA00023014"/>
    </source>
</evidence>
<dbReference type="InterPro" id="IPR011254">
    <property type="entry name" value="Prismane-like_sf"/>
</dbReference>
<comment type="function">
    <text evidence="2">CODH oxidizes carbon monoxide coupled, via CooF, to the reduction of a hydrogen cation by a hydrogenase (possibly CooH).</text>
</comment>
<keyword evidence="9 13" id="KW-0408">Iron</keyword>
<keyword evidence="8 13" id="KW-0560">Oxidoreductase</keyword>
<dbReference type="PATRIC" id="fig|1434108.4.peg.2963"/>
<reference evidence="15 16" key="1">
    <citation type="submission" date="2014-07" db="EMBL/GenBank/DDBJ databases">
        <title>Methanogenic archaea and the global carbon cycle.</title>
        <authorList>
            <person name="Henriksen J.R."/>
            <person name="Luke J."/>
            <person name="Reinhart S."/>
            <person name="Benedict M.N."/>
            <person name="Youngblut N.D."/>
            <person name="Metcalf M.E."/>
            <person name="Whitaker R.J."/>
            <person name="Metcalf W.W."/>
        </authorList>
    </citation>
    <scope>NUCLEOTIDE SEQUENCE [LARGE SCALE GENOMIC DNA]</scope>
    <source>
        <strain evidence="15 16">MS</strain>
    </source>
</reference>
<evidence type="ECO:0000256" key="11">
    <source>
        <dbReference type="ARBA" id="ARBA00034454"/>
    </source>
</evidence>
<feature type="binding site" evidence="14">
    <location>
        <position position="461"/>
    </location>
    <ligand>
        <name>[Ni-4Fe-4S] cluster</name>
        <dbReference type="ChEBI" id="CHEBI:47739"/>
    </ligand>
</feature>
<dbReference type="EC" id="1.2.7.4" evidence="13"/>
<dbReference type="InterPro" id="IPR004137">
    <property type="entry name" value="HCP/CODH"/>
</dbReference>
<dbReference type="PANTHER" id="PTHR30109">
    <property type="entry name" value="HYDROXYLAMINE REDUCTASE"/>
    <property type="match status" value="1"/>
</dbReference>
<comment type="catalytic activity">
    <reaction evidence="12 13">
        <text>CO + 2 oxidized [2Fe-2S]-[ferredoxin] + H2O = 2 reduced [2Fe-2S]-[ferredoxin] + CO2 + 2 H(+)</text>
        <dbReference type="Rhea" id="RHEA:21040"/>
        <dbReference type="Rhea" id="RHEA-COMP:10000"/>
        <dbReference type="Rhea" id="RHEA-COMP:10001"/>
        <dbReference type="ChEBI" id="CHEBI:15377"/>
        <dbReference type="ChEBI" id="CHEBI:15378"/>
        <dbReference type="ChEBI" id="CHEBI:16526"/>
        <dbReference type="ChEBI" id="CHEBI:17245"/>
        <dbReference type="ChEBI" id="CHEBI:33737"/>
        <dbReference type="ChEBI" id="CHEBI:33738"/>
        <dbReference type="EC" id="1.2.7.4"/>
    </reaction>
</comment>
<dbReference type="FunFam" id="1.20.1270.30:FF:000001">
    <property type="entry name" value="Carbon monoxide dehydrogenase"/>
    <property type="match status" value="1"/>
</dbReference>
<dbReference type="Gene3D" id="3.40.50.2030">
    <property type="match status" value="2"/>
</dbReference>
<feature type="binding site" evidence="14">
    <location>
        <position position="57"/>
    </location>
    <ligand>
        <name>[4Fe-4S] cluster</name>
        <dbReference type="ChEBI" id="CHEBI:49883"/>
        <label>1</label>
        <note>ligand shared between dimeric partners</note>
    </ligand>
</feature>
<evidence type="ECO:0000256" key="7">
    <source>
        <dbReference type="ARBA" id="ARBA00022723"/>
    </source>
</evidence>
<dbReference type="Gene3D" id="1.20.1270.30">
    <property type="match status" value="1"/>
</dbReference>
<dbReference type="GO" id="GO:0016151">
    <property type="term" value="F:nickel cation binding"/>
    <property type="evidence" value="ECO:0007669"/>
    <property type="project" value="InterPro"/>
</dbReference>
<proteinExistence type="inferred from homology"/>
<dbReference type="InterPro" id="IPR016101">
    <property type="entry name" value="CO_DH_a-bundle"/>
</dbReference>
<accession>A0A0E3QV70</accession>
<dbReference type="STRING" id="1434108.MSBRM_2317"/>
<keyword evidence="5 13" id="KW-0004">4Fe-4S</keyword>
<dbReference type="Proteomes" id="UP000033033">
    <property type="component" value="Chromosome"/>
</dbReference>
<feature type="binding site" evidence="14">
    <location>
        <position position="353"/>
    </location>
    <ligand>
        <name>[Ni-4Fe-4S] cluster</name>
        <dbReference type="ChEBI" id="CHEBI:47739"/>
    </ligand>
</feature>
<feature type="binding site" evidence="14">
    <location>
        <position position="532"/>
    </location>
    <ligand>
        <name>[Ni-4Fe-4S] cluster</name>
        <dbReference type="ChEBI" id="CHEBI:47739"/>
    </ligand>
</feature>
<dbReference type="HOGENOM" id="CLU_030631_0_0_2"/>
<feature type="binding site" evidence="14">
    <location>
        <position position="88"/>
    </location>
    <ligand>
        <name>[4Fe-4S] cluster</name>
        <dbReference type="ChEBI" id="CHEBI:49883"/>
        <label>2</label>
    </ligand>
</feature>
<dbReference type="GO" id="GO:0042542">
    <property type="term" value="P:response to hydrogen peroxide"/>
    <property type="evidence" value="ECO:0007669"/>
    <property type="project" value="TreeGrafter"/>
</dbReference>
<dbReference type="EMBL" id="CP009528">
    <property type="protein sequence ID" value="AKB55315.1"/>
    <property type="molecule type" value="Genomic_DNA"/>
</dbReference>
<dbReference type="CDD" id="cd01915">
    <property type="entry name" value="CODH"/>
    <property type="match status" value="1"/>
</dbReference>
<evidence type="ECO:0000256" key="8">
    <source>
        <dbReference type="ARBA" id="ARBA00023002"/>
    </source>
</evidence>
<dbReference type="PANTHER" id="PTHR30109:SF4">
    <property type="entry name" value="CARBON MONOXIDE DEHYDROGENASE"/>
    <property type="match status" value="1"/>
</dbReference>
<dbReference type="Pfam" id="PF03063">
    <property type="entry name" value="Prismane"/>
    <property type="match status" value="1"/>
</dbReference>
<evidence type="ECO:0000256" key="1">
    <source>
        <dbReference type="ARBA" id="ARBA00001966"/>
    </source>
</evidence>
<feature type="binding site" evidence="14">
    <location>
        <position position="65"/>
    </location>
    <ligand>
        <name>[4Fe-4S] cluster</name>
        <dbReference type="ChEBI" id="CHEBI:49883"/>
        <label>1</label>
        <note>ligand shared between dimeric partners</note>
    </ligand>
</feature>
<feature type="binding site" evidence="14">
    <location>
        <position position="279"/>
    </location>
    <ligand>
        <name>[Ni-4Fe-4S] cluster</name>
        <dbReference type="ChEBI" id="CHEBI:47739"/>
    </ligand>
</feature>
<feature type="binding site" evidence="14">
    <location>
        <position position="74"/>
    </location>
    <ligand>
        <name>[4Fe-4S] cluster</name>
        <dbReference type="ChEBI" id="CHEBI:49883"/>
        <label>2</label>
    </ligand>
</feature>
<feature type="binding site" evidence="14">
    <location>
        <position position="69"/>
    </location>
    <ligand>
        <name>[4Fe-4S] cluster</name>
        <dbReference type="ChEBI" id="CHEBI:49883"/>
        <label>2</label>
    </ligand>
</feature>
<dbReference type="PIRSF" id="PIRSF005023">
    <property type="entry name" value="CODH"/>
    <property type="match status" value="1"/>
</dbReference>
<dbReference type="AlphaFoldDB" id="A0A0E3QV70"/>
<dbReference type="GO" id="GO:0006091">
    <property type="term" value="P:generation of precursor metabolites and energy"/>
    <property type="evidence" value="ECO:0007669"/>
    <property type="project" value="InterPro"/>
</dbReference>
<evidence type="ECO:0000313" key="15">
    <source>
        <dbReference type="EMBL" id="AKB55315.1"/>
    </source>
</evidence>
<dbReference type="InterPro" id="IPR016099">
    <property type="entry name" value="Prismane-like_a/b-sand"/>
</dbReference>
<comment type="cofactor">
    <cofactor evidence="1">
        <name>[4Fe-4S] cluster</name>
        <dbReference type="ChEBI" id="CHEBI:49883"/>
    </cofactor>
</comment>